<keyword evidence="4" id="KW-1185">Reference proteome</keyword>
<dbReference type="InterPro" id="IPR050426">
    <property type="entry name" value="Glycosyltransferase_28"/>
</dbReference>
<dbReference type="CDD" id="cd03784">
    <property type="entry name" value="GT1_Gtf-like"/>
    <property type="match status" value="1"/>
</dbReference>
<proteinExistence type="predicted"/>
<dbReference type="EMBL" id="JASVWF010000003">
    <property type="protein sequence ID" value="MDL5157433.1"/>
    <property type="molecule type" value="Genomic_DNA"/>
</dbReference>
<evidence type="ECO:0000313" key="4">
    <source>
        <dbReference type="Proteomes" id="UP001231924"/>
    </source>
</evidence>
<dbReference type="Proteomes" id="UP001231924">
    <property type="component" value="Unassembled WGS sequence"/>
</dbReference>
<dbReference type="Pfam" id="PF06722">
    <property type="entry name" value="EryCIII-like_C"/>
    <property type="match status" value="1"/>
</dbReference>
<evidence type="ECO:0000259" key="2">
    <source>
        <dbReference type="Pfam" id="PF06722"/>
    </source>
</evidence>
<feature type="domain" description="Erythromycin biosynthesis protein CIII-like C-terminal" evidence="2">
    <location>
        <begin position="247"/>
        <end position="370"/>
    </location>
</feature>
<accession>A0ABT7M9U3</accession>
<dbReference type="InterPro" id="IPR010610">
    <property type="entry name" value="EryCIII-like_C"/>
</dbReference>
<reference evidence="3 4" key="1">
    <citation type="submission" date="2023-06" db="EMBL/GenBank/DDBJ databases">
        <title>Actinomycetospora Odt1-22.</title>
        <authorList>
            <person name="Supong K."/>
        </authorList>
    </citation>
    <scope>NUCLEOTIDE SEQUENCE [LARGE SCALE GENOMIC DNA]</scope>
    <source>
        <strain evidence="3 4">Odt1-22</strain>
    </source>
</reference>
<gene>
    <name evidence="3" type="ORF">QRT03_15810</name>
</gene>
<dbReference type="PANTHER" id="PTHR48050:SF13">
    <property type="entry name" value="STEROL 3-BETA-GLUCOSYLTRANSFERASE UGT80A2"/>
    <property type="match status" value="1"/>
</dbReference>
<sequence length="388" mass="40476">MLTTVTGSPSHARAALPFVRALEGTEHEVVVACPPDLARVFDGAPARVEPVLTPMSEAAARFVPQIQALGPEPDPAAVVARVFGGEHLVDEVRALRSACPAPDLVLRDGGEFAGLLYAEELGVPHLPAPSGAAHVLDPAHLGPLLDERRTALGLATPASDSLTPYGRLDCMPPSFSFAPDWLPEPFAFRQDDEVDRGGRLPEWVAALPAGRPLVLASLGTALPMMKDAGRTPPGGPPADPAAGLRALVAGANDVDAEIVVATGGLECEVAPAPHVHLERWVPQPLLLQVTDALVTHGGYNTVREAVRHGVPMVAFPQFGDQFASAGRISSLGLGRQVDGDSLAEGLTAVLADAAVRGRARAAQRAMLALPAIGADWPAVVDRRWSHDG</sequence>
<dbReference type="Gene3D" id="3.40.50.2000">
    <property type="entry name" value="Glycogen Phosphorylase B"/>
    <property type="match status" value="2"/>
</dbReference>
<dbReference type="PROSITE" id="PS00375">
    <property type="entry name" value="UDPGT"/>
    <property type="match status" value="1"/>
</dbReference>
<dbReference type="RefSeq" id="WP_286053863.1">
    <property type="nucleotide sequence ID" value="NZ_JASVWF010000003.1"/>
</dbReference>
<protein>
    <submittedName>
        <fullName evidence="3">Glycosyltransferase</fullName>
    </submittedName>
</protein>
<dbReference type="PANTHER" id="PTHR48050">
    <property type="entry name" value="STEROL 3-BETA-GLUCOSYLTRANSFERASE"/>
    <property type="match status" value="1"/>
</dbReference>
<dbReference type="InterPro" id="IPR035595">
    <property type="entry name" value="UDP_glycos_trans_CS"/>
</dbReference>
<name>A0ABT7M9U3_9PSEU</name>
<evidence type="ECO:0000256" key="1">
    <source>
        <dbReference type="ARBA" id="ARBA00022679"/>
    </source>
</evidence>
<keyword evidence="1" id="KW-0808">Transferase</keyword>
<dbReference type="InterPro" id="IPR002213">
    <property type="entry name" value="UDP_glucos_trans"/>
</dbReference>
<dbReference type="SUPFAM" id="SSF53756">
    <property type="entry name" value="UDP-Glycosyltransferase/glycogen phosphorylase"/>
    <property type="match status" value="1"/>
</dbReference>
<evidence type="ECO:0000313" key="3">
    <source>
        <dbReference type="EMBL" id="MDL5157433.1"/>
    </source>
</evidence>
<comment type="caution">
    <text evidence="3">The sequence shown here is derived from an EMBL/GenBank/DDBJ whole genome shotgun (WGS) entry which is preliminary data.</text>
</comment>
<organism evidence="3 4">
    <name type="scientific">Actinomycetospora termitidis</name>
    <dbReference type="NCBI Taxonomy" id="3053470"/>
    <lineage>
        <taxon>Bacteria</taxon>
        <taxon>Bacillati</taxon>
        <taxon>Actinomycetota</taxon>
        <taxon>Actinomycetes</taxon>
        <taxon>Pseudonocardiales</taxon>
        <taxon>Pseudonocardiaceae</taxon>
        <taxon>Actinomycetospora</taxon>
    </lineage>
</organism>